<dbReference type="InterPro" id="IPR012347">
    <property type="entry name" value="Ferritin-like"/>
</dbReference>
<dbReference type="PROSITE" id="PS50903">
    <property type="entry name" value="RUBREDOXIN_LIKE"/>
    <property type="match status" value="1"/>
</dbReference>
<dbReference type="InterPro" id="IPR052753">
    <property type="entry name" value="Rbr2/Nigerythrin"/>
</dbReference>
<dbReference type="Gene3D" id="1.20.1260.10">
    <property type="match status" value="1"/>
</dbReference>
<sequence>MTKSEEDLKAAFAGESQANRKYLAFAKKAEQDGLPGVALLFRAAAAAETVHAHNHLRALGGIKSTTENLKEAIEGEFYEFTKMYPDFINDAKTEENKKAERTFNLANDVEKIHHQLYQKALELVESGKDLEEGPMYVCSICGYTHEGEPPEECPVCKVPKQVFNKID</sequence>
<dbReference type="Pfam" id="PF21349">
    <property type="entry name" value="RUBY_RBDX"/>
    <property type="match status" value="1"/>
</dbReference>
<dbReference type="InterPro" id="IPR009078">
    <property type="entry name" value="Ferritin-like_SF"/>
</dbReference>
<dbReference type="InterPro" id="IPR024934">
    <property type="entry name" value="Rubredoxin-like_dom"/>
</dbReference>
<evidence type="ECO:0000256" key="1">
    <source>
        <dbReference type="ARBA" id="ARBA00022448"/>
    </source>
</evidence>
<dbReference type="InterPro" id="IPR009040">
    <property type="entry name" value="Ferritin-like_diiron"/>
</dbReference>
<comment type="caution">
    <text evidence="5">The sequence shown here is derived from an EMBL/GenBank/DDBJ whole genome shotgun (WGS) entry which is preliminary data.</text>
</comment>
<feature type="domain" description="Rubredoxin-like" evidence="3">
    <location>
        <begin position="133"/>
        <end position="166"/>
    </location>
</feature>
<proteinExistence type="predicted"/>
<gene>
    <name evidence="5" type="ORF">S12H4_06427</name>
</gene>
<reference evidence="5" key="1">
    <citation type="journal article" date="2014" name="Front. Microbiol.">
        <title>High frequency of phylogenetically diverse reductive dehalogenase-homologous genes in deep subseafloor sedimentary metagenomes.</title>
        <authorList>
            <person name="Kawai M."/>
            <person name="Futagami T."/>
            <person name="Toyoda A."/>
            <person name="Takaki Y."/>
            <person name="Nishi S."/>
            <person name="Hori S."/>
            <person name="Arai W."/>
            <person name="Tsubouchi T."/>
            <person name="Morono Y."/>
            <person name="Uchiyama I."/>
            <person name="Ito T."/>
            <person name="Fujiyama A."/>
            <person name="Inagaki F."/>
            <person name="Takami H."/>
        </authorList>
    </citation>
    <scope>NUCLEOTIDE SEQUENCE</scope>
    <source>
        <strain evidence="5">Expedition CK06-06</strain>
    </source>
</reference>
<dbReference type="GO" id="GO:0016491">
    <property type="term" value="F:oxidoreductase activity"/>
    <property type="evidence" value="ECO:0007669"/>
    <property type="project" value="InterPro"/>
</dbReference>
<name>X1QMY8_9ZZZZ</name>
<keyword evidence="2" id="KW-0249">Electron transport</keyword>
<dbReference type="CDD" id="cd00729">
    <property type="entry name" value="rubredoxin_SM"/>
    <property type="match status" value="1"/>
</dbReference>
<dbReference type="EMBL" id="BARW01002257">
    <property type="protein sequence ID" value="GAI69598.1"/>
    <property type="molecule type" value="Genomic_DNA"/>
</dbReference>
<dbReference type="InterPro" id="IPR003251">
    <property type="entry name" value="Rr_diiron-bd_dom"/>
</dbReference>
<feature type="domain" description="Ferritin-like diiron" evidence="4">
    <location>
        <begin position="1"/>
        <end position="128"/>
    </location>
</feature>
<accession>X1QMY8</accession>
<dbReference type="InterPro" id="IPR048574">
    <property type="entry name" value="RUBY_RBDX"/>
</dbReference>
<evidence type="ECO:0000256" key="2">
    <source>
        <dbReference type="ARBA" id="ARBA00022982"/>
    </source>
</evidence>
<keyword evidence="1" id="KW-0813">Transport</keyword>
<organism evidence="5">
    <name type="scientific">marine sediment metagenome</name>
    <dbReference type="NCBI Taxonomy" id="412755"/>
    <lineage>
        <taxon>unclassified sequences</taxon>
        <taxon>metagenomes</taxon>
        <taxon>ecological metagenomes</taxon>
    </lineage>
</organism>
<evidence type="ECO:0008006" key="6">
    <source>
        <dbReference type="Google" id="ProtNLM"/>
    </source>
</evidence>
<protein>
    <recommendedName>
        <fullName evidence="6">Rubredoxin-like domain-containing protein</fullName>
    </recommendedName>
</protein>
<evidence type="ECO:0000313" key="5">
    <source>
        <dbReference type="EMBL" id="GAI69598.1"/>
    </source>
</evidence>
<evidence type="ECO:0000259" key="3">
    <source>
        <dbReference type="PROSITE" id="PS50903"/>
    </source>
</evidence>
<dbReference type="Gene3D" id="2.20.28.10">
    <property type="match status" value="1"/>
</dbReference>
<dbReference type="PANTHER" id="PTHR33746:SF4">
    <property type="entry name" value="RUBRERYTHRIN"/>
    <property type="match status" value="1"/>
</dbReference>
<dbReference type="SUPFAM" id="SSF57802">
    <property type="entry name" value="Rubredoxin-like"/>
    <property type="match status" value="1"/>
</dbReference>
<dbReference type="AlphaFoldDB" id="X1QMY8"/>
<dbReference type="Pfam" id="PF02915">
    <property type="entry name" value="Rubrerythrin"/>
    <property type="match status" value="1"/>
</dbReference>
<dbReference type="GO" id="GO:0005506">
    <property type="term" value="F:iron ion binding"/>
    <property type="evidence" value="ECO:0007669"/>
    <property type="project" value="InterPro"/>
</dbReference>
<dbReference type="SUPFAM" id="SSF47240">
    <property type="entry name" value="Ferritin-like"/>
    <property type="match status" value="1"/>
</dbReference>
<evidence type="ECO:0000259" key="4">
    <source>
        <dbReference type="PROSITE" id="PS50905"/>
    </source>
</evidence>
<dbReference type="PROSITE" id="PS50905">
    <property type="entry name" value="FERRITIN_LIKE"/>
    <property type="match status" value="1"/>
</dbReference>
<dbReference type="PANTHER" id="PTHR33746">
    <property type="entry name" value="RUBRERYTHRIN"/>
    <property type="match status" value="1"/>
</dbReference>
<dbReference type="CDD" id="cd01041">
    <property type="entry name" value="Rubrerythrin"/>
    <property type="match status" value="1"/>
</dbReference>